<dbReference type="Gene3D" id="3.30.70.100">
    <property type="match status" value="1"/>
</dbReference>
<keyword evidence="1" id="KW-0560">Oxidoreductase</keyword>
<accession>A0ABX2T9J0</accession>
<gene>
    <name evidence="1" type="ORF">HND93_14595</name>
</gene>
<evidence type="ECO:0000313" key="2">
    <source>
        <dbReference type="Proteomes" id="UP000584642"/>
    </source>
</evidence>
<organism evidence="1 2">
    <name type="scientific">Azospirillum oleiclasticum</name>
    <dbReference type="NCBI Taxonomy" id="2735135"/>
    <lineage>
        <taxon>Bacteria</taxon>
        <taxon>Pseudomonadati</taxon>
        <taxon>Pseudomonadota</taxon>
        <taxon>Alphaproteobacteria</taxon>
        <taxon>Rhodospirillales</taxon>
        <taxon>Azospirillaceae</taxon>
        <taxon>Azospirillum</taxon>
    </lineage>
</organism>
<evidence type="ECO:0000313" key="1">
    <source>
        <dbReference type="EMBL" id="NYZ20940.1"/>
    </source>
</evidence>
<dbReference type="SUPFAM" id="SSF54909">
    <property type="entry name" value="Dimeric alpha+beta barrel"/>
    <property type="match status" value="1"/>
</dbReference>
<dbReference type="EMBL" id="JABFDB010000010">
    <property type="protein sequence ID" value="NYZ20940.1"/>
    <property type="molecule type" value="Genomic_DNA"/>
</dbReference>
<dbReference type="GO" id="GO:0004497">
    <property type="term" value="F:monooxygenase activity"/>
    <property type="evidence" value="ECO:0007669"/>
    <property type="project" value="UniProtKB-KW"/>
</dbReference>
<comment type="caution">
    <text evidence="1">The sequence shown here is derived from an EMBL/GenBank/DDBJ whole genome shotgun (WGS) entry which is preliminary data.</text>
</comment>
<dbReference type="Proteomes" id="UP000584642">
    <property type="component" value="Unassembled WGS sequence"/>
</dbReference>
<keyword evidence="1" id="KW-0503">Monooxygenase</keyword>
<sequence>MITVISRFPLPAGLDVDTLTARFVDSVPRYQAVPGLERKYYYRTEDNHGGGVYLFRDRASAEAFFTDDFVKDLETRYGQPVTVTWLPTLVTLDTADGTVRRVSSAEM</sequence>
<dbReference type="RefSeq" id="WP_180282721.1">
    <property type="nucleotide sequence ID" value="NZ_JABFDB010000010.1"/>
</dbReference>
<name>A0ABX2T9J0_9PROT</name>
<proteinExistence type="predicted"/>
<protein>
    <submittedName>
        <fullName evidence="1">Monooxygenase</fullName>
    </submittedName>
</protein>
<keyword evidence="2" id="KW-1185">Reference proteome</keyword>
<dbReference type="InterPro" id="IPR011008">
    <property type="entry name" value="Dimeric_a/b-barrel"/>
</dbReference>
<reference evidence="1 2" key="1">
    <citation type="submission" date="2020-05" db="EMBL/GenBank/DDBJ databases">
        <title>Azospirillum oleiclasticum sp. nov, a nitrogen-fixing and heavy crude oil-emulsifying bacterium isolated from the crude oil of Yumen Oilfield.</title>
        <authorList>
            <person name="Wu D."/>
            <person name="Cai M."/>
            <person name="Zhang X."/>
        </authorList>
    </citation>
    <scope>NUCLEOTIDE SEQUENCE [LARGE SCALE GENOMIC DNA]</scope>
    <source>
        <strain evidence="1 2">ROY-1-1-2</strain>
    </source>
</reference>